<dbReference type="Proteomes" id="UP000663855">
    <property type="component" value="Unassembled WGS sequence"/>
</dbReference>
<protein>
    <recommendedName>
        <fullName evidence="3">DED domain-containing protein</fullName>
    </recommendedName>
</protein>
<evidence type="ECO:0000256" key="2">
    <source>
        <dbReference type="SAM" id="Phobius"/>
    </source>
</evidence>
<dbReference type="SUPFAM" id="SSF47986">
    <property type="entry name" value="DEATH domain"/>
    <property type="match status" value="1"/>
</dbReference>
<gene>
    <name evidence="7" type="ORF">BYL167_LOCUS4302</name>
    <name evidence="4" type="ORF">CJN711_LOCUS19784</name>
    <name evidence="8" type="ORF">GIL414_LOCUS2937</name>
    <name evidence="5" type="ORF">KQP761_LOCUS24827</name>
    <name evidence="6" type="ORF">MBJ925_LOCUS3399</name>
</gene>
<dbReference type="EMBL" id="CAJNOV010009292">
    <property type="protein sequence ID" value="CAF1358063.1"/>
    <property type="molecule type" value="Genomic_DNA"/>
</dbReference>
<dbReference type="OrthoDB" id="10045049at2759"/>
<dbReference type="PROSITE" id="PS50168">
    <property type="entry name" value="DED"/>
    <property type="match status" value="1"/>
</dbReference>
<evidence type="ECO:0000259" key="3">
    <source>
        <dbReference type="PROSITE" id="PS50168"/>
    </source>
</evidence>
<keyword evidence="2" id="KW-0812">Transmembrane</keyword>
<dbReference type="Proteomes" id="UP000681720">
    <property type="component" value="Unassembled WGS sequence"/>
</dbReference>
<dbReference type="Proteomes" id="UP000681967">
    <property type="component" value="Unassembled WGS sequence"/>
</dbReference>
<dbReference type="GO" id="GO:0042981">
    <property type="term" value="P:regulation of apoptotic process"/>
    <property type="evidence" value="ECO:0007669"/>
    <property type="project" value="InterPro"/>
</dbReference>
<sequence length="344" mass="38500">MNDSKIQFRAVLIDILDHLGENERKKLSFLLSEDIDRTIIDDPTIGGTLNIFQQLFDRRKISEENFSYLIAAFQAIKCYQATNSLRELQQQILKTRSPSDSGHNVTSTTDTSSNCRCHQFSTSNGSSFIDELMKDMEDDKIAATHISHLTQELHQINTNNTNIPIAVIPTVTPVTNVEKIHSRPHSINIGNNNFREIYFNQKRLICLIILSLGFILMISATTGAIIYFFLPKNYLSYKPDASTMPHFVESSSTQKSSANASLALPADTNDDRCKLPFGNSCTSGIPTNTKNEGLGVYYENPCYGVGCGFFRSYCRLCWIDSNAPGRMDRPQCPPCVSVVLNKLS</sequence>
<proteinExistence type="predicted"/>
<evidence type="ECO:0000313" key="5">
    <source>
        <dbReference type="EMBL" id="CAF1622295.1"/>
    </source>
</evidence>
<evidence type="ECO:0000313" key="6">
    <source>
        <dbReference type="EMBL" id="CAF1926285.1"/>
    </source>
</evidence>
<comment type="caution">
    <text evidence="4">The sequence shown here is derived from an EMBL/GenBank/DDBJ whole genome shotgun (WGS) entry which is preliminary data.</text>
</comment>
<name>A0A815HWR7_9BILA</name>
<evidence type="ECO:0000313" key="7">
    <source>
        <dbReference type="EMBL" id="CAF3824232.1"/>
    </source>
</evidence>
<dbReference type="EMBL" id="CAJNOW010013571">
    <property type="protein sequence ID" value="CAF1622295.1"/>
    <property type="molecule type" value="Genomic_DNA"/>
</dbReference>
<evidence type="ECO:0000313" key="9">
    <source>
        <dbReference type="Proteomes" id="UP000663855"/>
    </source>
</evidence>
<dbReference type="EMBL" id="CAJOBH010000899">
    <property type="protein sequence ID" value="CAF3824232.1"/>
    <property type="molecule type" value="Genomic_DNA"/>
</dbReference>
<evidence type="ECO:0000313" key="4">
    <source>
        <dbReference type="EMBL" id="CAF1358063.1"/>
    </source>
</evidence>
<dbReference type="Proteomes" id="UP000663834">
    <property type="component" value="Unassembled WGS sequence"/>
</dbReference>
<dbReference type="EMBL" id="CAJOBJ010000607">
    <property type="protein sequence ID" value="CAF3833315.1"/>
    <property type="molecule type" value="Genomic_DNA"/>
</dbReference>
<evidence type="ECO:0000313" key="8">
    <source>
        <dbReference type="EMBL" id="CAF3833315.1"/>
    </source>
</evidence>
<keyword evidence="2" id="KW-1133">Transmembrane helix</keyword>
<accession>A0A815HWR7</accession>
<evidence type="ECO:0000256" key="1">
    <source>
        <dbReference type="SAM" id="MobiDB-lite"/>
    </source>
</evidence>
<feature type="region of interest" description="Disordered" evidence="1">
    <location>
        <begin position="94"/>
        <end position="113"/>
    </location>
</feature>
<dbReference type="InterPro" id="IPR011029">
    <property type="entry name" value="DEATH-like_dom_sf"/>
</dbReference>
<reference evidence="4" key="1">
    <citation type="submission" date="2021-02" db="EMBL/GenBank/DDBJ databases">
        <authorList>
            <person name="Nowell W R."/>
        </authorList>
    </citation>
    <scope>NUCLEOTIDE SEQUENCE</scope>
</reference>
<keyword evidence="2" id="KW-0472">Membrane</keyword>
<feature type="transmembrane region" description="Helical" evidence="2">
    <location>
        <begin position="204"/>
        <end position="230"/>
    </location>
</feature>
<dbReference type="Proteomes" id="UP000663824">
    <property type="component" value="Unassembled WGS sequence"/>
</dbReference>
<feature type="domain" description="DED" evidence="3">
    <location>
        <begin position="7"/>
        <end position="87"/>
    </location>
</feature>
<organism evidence="4 9">
    <name type="scientific">Rotaria magnacalcarata</name>
    <dbReference type="NCBI Taxonomy" id="392030"/>
    <lineage>
        <taxon>Eukaryota</taxon>
        <taxon>Metazoa</taxon>
        <taxon>Spiralia</taxon>
        <taxon>Gnathifera</taxon>
        <taxon>Rotifera</taxon>
        <taxon>Eurotatoria</taxon>
        <taxon>Bdelloidea</taxon>
        <taxon>Philodinida</taxon>
        <taxon>Philodinidae</taxon>
        <taxon>Rotaria</taxon>
    </lineage>
</organism>
<dbReference type="EMBL" id="CAJNRE010000360">
    <property type="protein sequence ID" value="CAF1926285.1"/>
    <property type="molecule type" value="Genomic_DNA"/>
</dbReference>
<dbReference type="AlphaFoldDB" id="A0A815HWR7"/>
<dbReference type="Gene3D" id="1.10.533.10">
    <property type="entry name" value="Death Domain, Fas"/>
    <property type="match status" value="1"/>
</dbReference>
<dbReference type="InterPro" id="IPR001875">
    <property type="entry name" value="DED_dom"/>
</dbReference>